<organism evidence="2 3">
    <name type="scientific">Empedobacter tilapiae</name>
    <dbReference type="NCBI Taxonomy" id="2491114"/>
    <lineage>
        <taxon>Bacteria</taxon>
        <taxon>Pseudomonadati</taxon>
        <taxon>Bacteroidota</taxon>
        <taxon>Flavobacteriia</taxon>
        <taxon>Flavobacteriales</taxon>
        <taxon>Weeksellaceae</taxon>
        <taxon>Empedobacter</taxon>
    </lineage>
</organism>
<evidence type="ECO:0000313" key="2">
    <source>
        <dbReference type="EMBL" id="TGN21948.1"/>
    </source>
</evidence>
<dbReference type="InterPro" id="IPR019853">
    <property type="entry name" value="GldB-like"/>
</dbReference>
<accession>A0A4Z1AWI5</accession>
<evidence type="ECO:0000313" key="3">
    <source>
        <dbReference type="Proteomes" id="UP000297998"/>
    </source>
</evidence>
<dbReference type="Pfam" id="PF25594">
    <property type="entry name" value="GldB_lipo"/>
    <property type="match status" value="1"/>
</dbReference>
<dbReference type="RefSeq" id="WP_135836936.1">
    <property type="nucleotide sequence ID" value="NZ_SRPE01000016.1"/>
</dbReference>
<reference evidence="2 3" key="1">
    <citation type="submission" date="2019-03" db="EMBL/GenBank/DDBJ databases">
        <title>Empedobacter tilapiae sp. nov., isolated from an intestine of Nile tilapia Oreochromis niloticus.</title>
        <authorList>
            <person name="Kim Y.-O."/>
            <person name="Yoon J.-H."/>
        </authorList>
    </citation>
    <scope>NUCLEOTIDE SEQUENCE [LARGE SCALE GENOMIC DNA]</scope>
    <source>
        <strain evidence="2 3">MRS2</strain>
    </source>
</reference>
<dbReference type="EMBL" id="SRPE01000016">
    <property type="protein sequence ID" value="TGN21948.1"/>
    <property type="molecule type" value="Genomic_DNA"/>
</dbReference>
<keyword evidence="3" id="KW-1185">Reference proteome</keyword>
<dbReference type="AlphaFoldDB" id="A0A4Z1AWI5"/>
<sequence>MKGFIQLLVILVFCSFSNTKAQDIDFDYNNISKISDSIKVQNIIIHNLFKSQIIAHKDNIFDSKMIVNNVYLPHKKIWDSCYAQIFGDENANRFNNEEGMIRWNQTILDKNRSEYIERANIISKININKLFKKNLKRFNHLVPYQPNAKISILFTPITGIGFGGCDAQQFALELNNKSIDIIYTLEKGLPHELNHLVYEKFRNNDIDRNSALSQTIDEGFACYFTYVFFDKKIPEYEAVENMSKENWDWYVKNEKEIFIKTKSYFSDSSGNNPLLRNDKHKLFPDAPKSINYWLGFRIISQYVKKYGSDSWKDIYKLTAKEVLEKSDYEKYIEKL</sequence>
<feature type="signal peptide" evidence="1">
    <location>
        <begin position="1"/>
        <end position="21"/>
    </location>
</feature>
<name>A0A4Z1AWI5_9FLAO</name>
<comment type="caution">
    <text evidence="2">The sequence shown here is derived from an EMBL/GenBank/DDBJ whole genome shotgun (WGS) entry which is preliminary data.</text>
</comment>
<gene>
    <name evidence="2" type="ORF">E4J94_16795</name>
</gene>
<proteinExistence type="predicted"/>
<dbReference type="OrthoDB" id="6402335at2"/>
<evidence type="ECO:0000256" key="1">
    <source>
        <dbReference type="SAM" id="SignalP"/>
    </source>
</evidence>
<keyword evidence="1" id="KW-0732">Signal</keyword>
<protein>
    <submittedName>
        <fullName evidence="2">Uncharacterized protein</fullName>
    </submittedName>
</protein>
<dbReference type="Proteomes" id="UP000297998">
    <property type="component" value="Unassembled WGS sequence"/>
</dbReference>
<feature type="chain" id="PRO_5021324872" evidence="1">
    <location>
        <begin position="22"/>
        <end position="335"/>
    </location>
</feature>